<dbReference type="PANTHER" id="PTHR30258">
    <property type="entry name" value="TYPE II SECRETION SYSTEM PROTEIN GSPE-RELATED"/>
    <property type="match status" value="1"/>
</dbReference>
<keyword evidence="6" id="KW-1185">Reference proteome</keyword>
<dbReference type="SMART" id="SM00382">
    <property type="entry name" value="AAA"/>
    <property type="match status" value="1"/>
</dbReference>
<dbReference type="Gene3D" id="3.30.300.160">
    <property type="entry name" value="Type II secretion system, protein E, N-terminal domain"/>
    <property type="match status" value="1"/>
</dbReference>
<evidence type="ECO:0000256" key="1">
    <source>
        <dbReference type="ARBA" id="ARBA00006611"/>
    </source>
</evidence>
<proteinExistence type="inferred from homology"/>
<dbReference type="EMBL" id="JAABLP010000007">
    <property type="protein sequence ID" value="NBN65946.1"/>
    <property type="molecule type" value="Genomic_DNA"/>
</dbReference>
<dbReference type="Proteomes" id="UP000541347">
    <property type="component" value="Unassembled WGS sequence"/>
</dbReference>
<dbReference type="Pfam" id="PF05157">
    <property type="entry name" value="MshEN"/>
    <property type="match status" value="1"/>
</dbReference>
<dbReference type="InterPro" id="IPR037257">
    <property type="entry name" value="T2SS_E_N_sf"/>
</dbReference>
<evidence type="ECO:0000256" key="2">
    <source>
        <dbReference type="ARBA" id="ARBA00022741"/>
    </source>
</evidence>
<organism evidence="5 6">
    <name type="scientific">Pannonibacter tanglangensis</name>
    <dbReference type="NCBI Taxonomy" id="2750084"/>
    <lineage>
        <taxon>Bacteria</taxon>
        <taxon>Pseudomonadati</taxon>
        <taxon>Pseudomonadota</taxon>
        <taxon>Alphaproteobacteria</taxon>
        <taxon>Hyphomicrobiales</taxon>
        <taxon>Stappiaceae</taxon>
        <taxon>Pannonibacter</taxon>
    </lineage>
</organism>
<feature type="domain" description="Bacterial type II secretion system protein E" evidence="4">
    <location>
        <begin position="383"/>
        <end position="397"/>
    </location>
</feature>
<dbReference type="SUPFAM" id="SSF52540">
    <property type="entry name" value="P-loop containing nucleoside triphosphate hydrolases"/>
    <property type="match status" value="1"/>
</dbReference>
<name>A0ABW9ZQU4_9HYPH</name>
<comment type="caution">
    <text evidence="5">The sequence shown here is derived from an EMBL/GenBank/DDBJ whole genome shotgun (WGS) entry which is preliminary data.</text>
</comment>
<dbReference type="Pfam" id="PF00437">
    <property type="entry name" value="T2SSE"/>
    <property type="match status" value="1"/>
</dbReference>
<dbReference type="InterPro" id="IPR027417">
    <property type="entry name" value="P-loop_NTPase"/>
</dbReference>
<dbReference type="Gene3D" id="3.30.450.90">
    <property type="match status" value="1"/>
</dbReference>
<dbReference type="Gene3D" id="3.40.50.300">
    <property type="entry name" value="P-loop containing nucleotide triphosphate hydrolases"/>
    <property type="match status" value="1"/>
</dbReference>
<dbReference type="PANTHER" id="PTHR30258:SF3">
    <property type="entry name" value="SLL1921 PROTEIN"/>
    <property type="match status" value="1"/>
</dbReference>
<dbReference type="SUPFAM" id="SSF160246">
    <property type="entry name" value="EspE N-terminal domain-like"/>
    <property type="match status" value="1"/>
</dbReference>
<dbReference type="CDD" id="cd01129">
    <property type="entry name" value="PulE-GspE-like"/>
    <property type="match status" value="1"/>
</dbReference>
<evidence type="ECO:0000313" key="6">
    <source>
        <dbReference type="Proteomes" id="UP000541347"/>
    </source>
</evidence>
<gene>
    <name evidence="5" type="ORF">GWI71_19815</name>
</gene>
<reference evidence="5 6" key="1">
    <citation type="submission" date="2020-01" db="EMBL/GenBank/DDBJ databases">
        <authorList>
            <person name="Peng S.Y."/>
            <person name="Li J."/>
            <person name="Wang M."/>
            <person name="Wang L."/>
            <person name="Wang C.Q."/>
            <person name="Wang J.R."/>
        </authorList>
    </citation>
    <scope>NUCLEOTIDE SEQUENCE [LARGE SCALE GENOMIC DNA]</scope>
    <source>
        <strain evidence="5 6">XCT-34</strain>
    </source>
</reference>
<protein>
    <submittedName>
        <fullName evidence="5">Type II secretion system protein GspE</fullName>
    </submittedName>
</protein>
<evidence type="ECO:0000313" key="5">
    <source>
        <dbReference type="EMBL" id="NBN65946.1"/>
    </source>
</evidence>
<evidence type="ECO:0000259" key="4">
    <source>
        <dbReference type="PROSITE" id="PS00662"/>
    </source>
</evidence>
<sequence length="563" mass="61439">MSYLSKISALKPEDLRDALVREGIVHSDRMDKIWDVHEETKTALARIILELGLTTEDRFAEFWSGWLGVQRFDDSIVVDDALGRLFPRGFLKASKIVPVASSDRDVTVAVVDPLNAEVLAAIQYITDKEVVPVCATTAEIEQLLLLQGAGEAGQRGGLFGGAQGGFAVSDAEALRSLANEGPIVQLANSIFADAYARGVSDIHLEPLGTALAVRYRIDGQLVEMRRFDHATRQAVVSRIKILSGMDITELRMPQDGRTSVVVGGHKIDVRVSTLPTVEGESVVMRLLVHDASKLDWDILGFDEEMITLLTGVISQPNGMFLVTGPTGSGKTTTLYTALSKLDRRARKVISIEDPVEYRLANVMQVHVNTEIGLDFPTALRTILRQDPDTIMIGEIRDLETAQIAIRASMTGHQVFSTLHTNGAIASYNRLSDMGVPRYLLSGHVNGIMSQRLVRRICSMCKEETGACHQSGYVTRDQRPVRLWRGLGCKACGYTGFKGRAIVCEVLIPDAAIREVIATSDNWMDVSKAAVASGFDPMFKRGLALVDQGVTSLEELLSVCGATD</sequence>
<dbReference type="InterPro" id="IPR001482">
    <property type="entry name" value="T2SS/T4SS_dom"/>
</dbReference>
<keyword evidence="3" id="KW-0067">ATP-binding</keyword>
<comment type="similarity">
    <text evidence="1">Belongs to the GSP E family.</text>
</comment>
<evidence type="ECO:0000256" key="3">
    <source>
        <dbReference type="ARBA" id="ARBA00022840"/>
    </source>
</evidence>
<accession>A0ABW9ZQU4</accession>
<dbReference type="InterPro" id="IPR007831">
    <property type="entry name" value="T2SS_GspE_N"/>
</dbReference>
<dbReference type="PROSITE" id="PS00662">
    <property type="entry name" value="T2SP_E"/>
    <property type="match status" value="1"/>
</dbReference>
<dbReference type="InterPro" id="IPR003593">
    <property type="entry name" value="AAA+_ATPase"/>
</dbReference>
<dbReference type="RefSeq" id="WP_161677962.1">
    <property type="nucleotide sequence ID" value="NZ_JAABLP010000007.1"/>
</dbReference>
<keyword evidence="2" id="KW-0547">Nucleotide-binding</keyword>